<sequence length="349" mass="41061">MVLYLCILLSYFTYIIECITFSQALLSYLKVDEEDVTGNFRNDIIVQPTGYENKEYLTIYGYFINRKLHFPNYDMYFNNYRYSECSVCIYYKKTDNEKNIIINYYGDTETTLYKTIKPNDNWICILLPSTITEEIEYSDTNIKFTVIPDELVDFTKKPFMELYIVDAHNIDITVSQTSDLHCSSCRYTLKDMKLKMDETLNLLSRKKRQVVLSDPAFFQPVHKKYKHYDGGLRQQDLDKLEYRDEYGDEVPDFGECLLRHKHMKFKDLGCNWILRPKSFIFTYCKGTCIISSFTRSSIIYGSMFINDIKKNIHICCAPVTRSNITIMYMLGKNVKVSEIKDFLPSSCGC</sequence>
<accession>A0AAT9UPR4</accession>
<dbReference type="SMR" id="A0AAT9UPR4"/>
<comment type="subcellular location">
    <subcellularLocation>
        <location evidence="1">Secreted</location>
    </subcellularLocation>
</comment>
<keyword evidence="3" id="KW-0964">Secreted</keyword>
<keyword evidence="4" id="KW-0339">Growth factor</keyword>
<dbReference type="InterPro" id="IPR015615">
    <property type="entry name" value="TGF-beta-rel"/>
</dbReference>
<protein>
    <submittedName>
        <fullName evidence="7">TGF-beta-like protein</fullName>
    </submittedName>
</protein>
<gene>
    <name evidence="7" type="ORF">APAPVX9-151</name>
</gene>
<dbReference type="Gene3D" id="2.10.90.10">
    <property type="entry name" value="Cystine-knot cytokines"/>
    <property type="match status" value="1"/>
</dbReference>
<dbReference type="SUPFAM" id="SSF57501">
    <property type="entry name" value="Cystine-knot cytokines"/>
    <property type="match status" value="1"/>
</dbReference>
<dbReference type="InterPro" id="IPR017948">
    <property type="entry name" value="TGFb_CS"/>
</dbReference>
<evidence type="ECO:0000256" key="3">
    <source>
        <dbReference type="ARBA" id="ARBA00022525"/>
    </source>
</evidence>
<evidence type="ECO:0000256" key="1">
    <source>
        <dbReference type="ARBA" id="ARBA00004613"/>
    </source>
</evidence>
<organism evidence="7">
    <name type="scientific">Apapanepox virus</name>
    <dbReference type="NCBI Taxonomy" id="3049969"/>
    <lineage>
        <taxon>Viruses</taxon>
        <taxon>Varidnaviria</taxon>
        <taxon>Bamfordvirae</taxon>
        <taxon>Nucleocytoviricota</taxon>
        <taxon>Pokkesviricetes</taxon>
        <taxon>Chitovirales</taxon>
        <taxon>Poxviridae</taxon>
        <taxon>Chordopoxvirinae</taxon>
        <taxon>Avipoxvirus</taxon>
    </lineage>
</organism>
<dbReference type="CDD" id="cd08698">
    <property type="entry name" value="TGF_beta_SF"/>
    <property type="match status" value="1"/>
</dbReference>
<dbReference type="GO" id="GO:0005615">
    <property type="term" value="C:extracellular space"/>
    <property type="evidence" value="ECO:0007669"/>
    <property type="project" value="TreeGrafter"/>
</dbReference>
<dbReference type="GO" id="GO:0008083">
    <property type="term" value="F:growth factor activity"/>
    <property type="evidence" value="ECO:0007669"/>
    <property type="project" value="UniProtKB-KW"/>
</dbReference>
<dbReference type="InterPro" id="IPR029034">
    <property type="entry name" value="Cystine-knot_cytokine"/>
</dbReference>
<reference evidence="7" key="1">
    <citation type="submission" date="2023-04" db="EMBL/GenBank/DDBJ databases">
        <title>Genomic characterization of avipoxvirus isolates from Apapne (Himatione sanguinea).</title>
        <authorList>
            <person name="Butt S.L."/>
            <person name="Do Nascimento G.M."/>
        </authorList>
    </citation>
    <scope>NUCLEOTIDE SEQUENCE</scope>
    <source>
        <strain evidence="7">APAPVX9</strain>
    </source>
</reference>
<dbReference type="SMART" id="SM00204">
    <property type="entry name" value="TGFB"/>
    <property type="match status" value="1"/>
</dbReference>
<dbReference type="PROSITE" id="PS00250">
    <property type="entry name" value="TGF_BETA_1"/>
    <property type="match status" value="1"/>
</dbReference>
<evidence type="ECO:0000256" key="5">
    <source>
        <dbReference type="ARBA" id="ARBA00023157"/>
    </source>
</evidence>
<dbReference type="InterPro" id="IPR001839">
    <property type="entry name" value="TGF-b_C"/>
</dbReference>
<evidence type="ECO:0000313" key="7">
    <source>
        <dbReference type="EMBL" id="WHV01597.1"/>
    </source>
</evidence>
<keyword evidence="5" id="KW-1015">Disulfide bond</keyword>
<feature type="domain" description="TGF-beta family profile" evidence="6">
    <location>
        <begin position="230"/>
        <end position="349"/>
    </location>
</feature>
<name>A0AAT9UPR4_9POXV</name>
<evidence type="ECO:0000256" key="2">
    <source>
        <dbReference type="ARBA" id="ARBA00006656"/>
    </source>
</evidence>
<evidence type="ECO:0000256" key="4">
    <source>
        <dbReference type="ARBA" id="ARBA00023030"/>
    </source>
</evidence>
<dbReference type="GO" id="GO:0005125">
    <property type="term" value="F:cytokine activity"/>
    <property type="evidence" value="ECO:0007669"/>
    <property type="project" value="TreeGrafter"/>
</dbReference>
<proteinExistence type="inferred from homology"/>
<dbReference type="PROSITE" id="PS51362">
    <property type="entry name" value="TGF_BETA_2"/>
    <property type="match status" value="1"/>
</dbReference>
<dbReference type="Pfam" id="PF00019">
    <property type="entry name" value="TGF_beta"/>
    <property type="match status" value="1"/>
</dbReference>
<comment type="similarity">
    <text evidence="2">Belongs to the TGF-beta family.</text>
</comment>
<dbReference type="PANTHER" id="PTHR11848">
    <property type="entry name" value="TGF-BETA FAMILY"/>
    <property type="match status" value="1"/>
</dbReference>
<dbReference type="EMBL" id="OQ865377">
    <property type="protein sequence ID" value="WHV01597.1"/>
    <property type="molecule type" value="Genomic_DNA"/>
</dbReference>
<evidence type="ECO:0000259" key="6">
    <source>
        <dbReference type="PROSITE" id="PS51362"/>
    </source>
</evidence>